<keyword evidence="1" id="KW-0472">Membrane</keyword>
<dbReference type="AlphaFoldDB" id="A0A1J0EFG6"/>
<dbReference type="GeneID" id="46906959"/>
<accession>A0A1J0EFG6</accession>
<name>A0A1J0EFG6_9PSED</name>
<organism evidence="2 3">
    <name type="scientific">Pseudomonas frederiksbergensis</name>
    <dbReference type="NCBI Taxonomy" id="104087"/>
    <lineage>
        <taxon>Bacteria</taxon>
        <taxon>Pseudomonadati</taxon>
        <taxon>Pseudomonadota</taxon>
        <taxon>Gammaproteobacteria</taxon>
        <taxon>Pseudomonadales</taxon>
        <taxon>Pseudomonadaceae</taxon>
        <taxon>Pseudomonas</taxon>
    </lineage>
</organism>
<dbReference type="Proteomes" id="UP000182567">
    <property type="component" value="Chromosome"/>
</dbReference>
<protein>
    <submittedName>
        <fullName evidence="2">Uncharacterized protein</fullName>
    </submittedName>
</protein>
<gene>
    <name evidence="2" type="ORF">BLL42_01910</name>
</gene>
<evidence type="ECO:0000313" key="3">
    <source>
        <dbReference type="Proteomes" id="UP000182567"/>
    </source>
</evidence>
<keyword evidence="1" id="KW-0812">Transmembrane</keyword>
<feature type="transmembrane region" description="Helical" evidence="1">
    <location>
        <begin position="178"/>
        <end position="198"/>
    </location>
</feature>
<dbReference type="RefSeq" id="WP_071550548.1">
    <property type="nucleotide sequence ID" value="NZ_CP017886.1"/>
</dbReference>
<keyword evidence="1" id="KW-1133">Transmembrane helix</keyword>
<evidence type="ECO:0000313" key="2">
    <source>
        <dbReference type="EMBL" id="APC14548.1"/>
    </source>
</evidence>
<sequence>MGQEFQGGVGQVAEGDINNYGININLPDKPEFRGLVTAQRKELHELRAKCEELGDDPRDVWRRVHAQLGVCSISEITAEQFHEARTVISGRLEQLQEEADKRRLMGKILRSTAEKDARQEMLNFCDLSFGRTQLSHLKRNELQRVLEFVQQVEINPQPAAEIPQVQTAEPLQLREFLLMYKTNAAGLFLFGIFVGRFWS</sequence>
<evidence type="ECO:0000256" key="1">
    <source>
        <dbReference type="SAM" id="Phobius"/>
    </source>
</evidence>
<reference evidence="3" key="1">
    <citation type="submission" date="2016-10" db="EMBL/GenBank/DDBJ databases">
        <title>Pseudomonas frederiksbergensis ERGS4:02 complete genome.</title>
        <authorList>
            <person name="Kumar R."/>
            <person name="Acharya V."/>
            <person name="Singh D."/>
        </authorList>
    </citation>
    <scope>NUCLEOTIDE SEQUENCE [LARGE SCALE GENOMIC DNA]</scope>
    <source>
        <strain evidence="3">ERGS4:02</strain>
    </source>
</reference>
<dbReference type="EMBL" id="CP017886">
    <property type="protein sequence ID" value="APC14548.1"/>
    <property type="molecule type" value="Genomic_DNA"/>
</dbReference>
<proteinExistence type="predicted"/>
<dbReference type="OrthoDB" id="6885796at2"/>